<keyword evidence="2" id="KW-0812">Transmembrane</keyword>
<keyword evidence="2" id="KW-0472">Membrane</keyword>
<feature type="transmembrane region" description="Helical" evidence="2">
    <location>
        <begin position="119"/>
        <end position="138"/>
    </location>
</feature>
<dbReference type="EMBL" id="PQXO01000418">
    <property type="protein sequence ID" value="TGO85219.1"/>
    <property type="molecule type" value="Genomic_DNA"/>
</dbReference>
<name>A0A4Z1KS30_9HELO</name>
<dbReference type="AlphaFoldDB" id="A0A4Z1KS30"/>
<comment type="caution">
    <text evidence="3">The sequence shown here is derived from an EMBL/GenBank/DDBJ whole genome shotgun (WGS) entry which is preliminary data.</text>
</comment>
<proteinExistence type="predicted"/>
<organism evidence="3 4">
    <name type="scientific">Botrytis porri</name>
    <dbReference type="NCBI Taxonomy" id="87229"/>
    <lineage>
        <taxon>Eukaryota</taxon>
        <taxon>Fungi</taxon>
        <taxon>Dikarya</taxon>
        <taxon>Ascomycota</taxon>
        <taxon>Pezizomycotina</taxon>
        <taxon>Leotiomycetes</taxon>
        <taxon>Helotiales</taxon>
        <taxon>Sclerotiniaceae</taxon>
        <taxon>Botrytis</taxon>
    </lineage>
</organism>
<dbReference type="Proteomes" id="UP000297280">
    <property type="component" value="Unassembled WGS sequence"/>
</dbReference>
<keyword evidence="4" id="KW-1185">Reference proteome</keyword>
<evidence type="ECO:0000256" key="1">
    <source>
        <dbReference type="SAM" id="MobiDB-lite"/>
    </source>
</evidence>
<feature type="transmembrane region" description="Helical" evidence="2">
    <location>
        <begin position="87"/>
        <end position="107"/>
    </location>
</feature>
<protein>
    <submittedName>
        <fullName evidence="3">Uncharacterized protein</fullName>
    </submittedName>
</protein>
<feature type="region of interest" description="Disordered" evidence="1">
    <location>
        <begin position="18"/>
        <end position="44"/>
    </location>
</feature>
<evidence type="ECO:0000313" key="3">
    <source>
        <dbReference type="EMBL" id="TGO85219.1"/>
    </source>
</evidence>
<evidence type="ECO:0000256" key="2">
    <source>
        <dbReference type="SAM" id="Phobius"/>
    </source>
</evidence>
<evidence type="ECO:0000313" key="4">
    <source>
        <dbReference type="Proteomes" id="UP000297280"/>
    </source>
</evidence>
<accession>A0A4Z1KS30</accession>
<keyword evidence="2" id="KW-1133">Transmembrane helix</keyword>
<sequence>MSHTYDPINASPQIEMTSSIPTSTLRPSPSTQTSSDNLSHSNSATTLLPHEQNYSQIESHFQNPELTTIPYKSKTGKQFRHILSKSLAQWFITLVLCIAYFLTLIFWKKMGTVTERYKRIFNAITTGISIALGINIASS</sequence>
<gene>
    <name evidence="3" type="ORF">BPOR_0419g00100</name>
</gene>
<reference evidence="3 4" key="1">
    <citation type="submission" date="2017-12" db="EMBL/GenBank/DDBJ databases">
        <title>Comparative genomics of Botrytis spp.</title>
        <authorList>
            <person name="Valero-Jimenez C.A."/>
            <person name="Tapia P."/>
            <person name="Veloso J."/>
            <person name="Silva-Moreno E."/>
            <person name="Staats M."/>
            <person name="Valdes J.H."/>
            <person name="Van Kan J.A.L."/>
        </authorList>
    </citation>
    <scope>NUCLEOTIDE SEQUENCE [LARGE SCALE GENOMIC DNA]</scope>
    <source>
        <strain evidence="3 4">MUCL3349</strain>
    </source>
</reference>